<feature type="transmembrane region" description="Helical" evidence="10">
    <location>
        <begin position="86"/>
        <end position="104"/>
    </location>
</feature>
<name>A0A9D1NPX3_9FIRM</name>
<keyword evidence="11" id="KW-0012">Acyltransferase</keyword>
<evidence type="ECO:0000313" key="11">
    <source>
        <dbReference type="EMBL" id="HIV10714.1"/>
    </source>
</evidence>
<feature type="transmembrane region" description="Helical" evidence="10">
    <location>
        <begin position="116"/>
        <end position="143"/>
    </location>
</feature>
<dbReference type="PANTHER" id="PTHR30309:SF0">
    <property type="entry name" value="GLYCEROL-3-PHOSPHATE ACYLTRANSFERASE-RELATED"/>
    <property type="match status" value="1"/>
</dbReference>
<dbReference type="GO" id="GO:0005886">
    <property type="term" value="C:plasma membrane"/>
    <property type="evidence" value="ECO:0007669"/>
    <property type="project" value="InterPro"/>
</dbReference>
<evidence type="ECO:0000256" key="4">
    <source>
        <dbReference type="ARBA" id="ARBA00022692"/>
    </source>
</evidence>
<keyword evidence="1" id="KW-1003">Cell membrane</keyword>
<comment type="caution">
    <text evidence="11">The sequence shown here is derived from an EMBL/GenBank/DDBJ whole genome shotgun (WGS) entry which is preliminary data.</text>
</comment>
<evidence type="ECO:0000256" key="8">
    <source>
        <dbReference type="ARBA" id="ARBA00023209"/>
    </source>
</evidence>
<gene>
    <name evidence="11" type="ORF">IAD28_03335</name>
</gene>
<evidence type="ECO:0000256" key="2">
    <source>
        <dbReference type="ARBA" id="ARBA00022516"/>
    </source>
</evidence>
<keyword evidence="6" id="KW-0443">Lipid metabolism</keyword>
<dbReference type="AlphaFoldDB" id="A0A9D1NPX3"/>
<keyword evidence="8" id="KW-0594">Phospholipid biosynthesis</keyword>
<evidence type="ECO:0000256" key="7">
    <source>
        <dbReference type="ARBA" id="ARBA00023136"/>
    </source>
</evidence>
<proteinExistence type="predicted"/>
<dbReference type="GO" id="GO:0008654">
    <property type="term" value="P:phospholipid biosynthetic process"/>
    <property type="evidence" value="ECO:0007669"/>
    <property type="project" value="UniProtKB-KW"/>
</dbReference>
<feature type="transmembrane region" description="Helical" evidence="10">
    <location>
        <begin position="47"/>
        <end position="74"/>
    </location>
</feature>
<organism evidence="11 12">
    <name type="scientific">Candidatus Faeciplasma avium</name>
    <dbReference type="NCBI Taxonomy" id="2840798"/>
    <lineage>
        <taxon>Bacteria</taxon>
        <taxon>Bacillati</taxon>
        <taxon>Bacillota</taxon>
        <taxon>Clostridia</taxon>
        <taxon>Eubacteriales</taxon>
        <taxon>Oscillospiraceae</taxon>
        <taxon>Oscillospiraceae incertae sedis</taxon>
        <taxon>Candidatus Faeciplasma</taxon>
    </lineage>
</organism>
<feature type="transmembrane region" description="Helical" evidence="10">
    <location>
        <begin position="163"/>
        <end position="191"/>
    </location>
</feature>
<dbReference type="PANTHER" id="PTHR30309">
    <property type="entry name" value="INNER MEMBRANE PROTEIN YGIH"/>
    <property type="match status" value="1"/>
</dbReference>
<evidence type="ECO:0000256" key="5">
    <source>
        <dbReference type="ARBA" id="ARBA00022989"/>
    </source>
</evidence>
<dbReference type="EMBL" id="DVOL01000044">
    <property type="protein sequence ID" value="HIV10714.1"/>
    <property type="molecule type" value="Genomic_DNA"/>
</dbReference>
<reference evidence="11" key="1">
    <citation type="submission" date="2020-10" db="EMBL/GenBank/DDBJ databases">
        <authorList>
            <person name="Gilroy R."/>
        </authorList>
    </citation>
    <scope>NUCLEOTIDE SEQUENCE</scope>
    <source>
        <strain evidence="11">1370</strain>
    </source>
</reference>
<dbReference type="SMART" id="SM01207">
    <property type="entry name" value="G3P_acyltransf"/>
    <property type="match status" value="1"/>
</dbReference>
<keyword evidence="9" id="KW-1208">Phospholipid metabolism</keyword>
<dbReference type="GO" id="GO:0043772">
    <property type="term" value="F:acyl-phosphate glycerol-3-phosphate acyltransferase activity"/>
    <property type="evidence" value="ECO:0007669"/>
    <property type="project" value="InterPro"/>
</dbReference>
<protein>
    <submittedName>
        <fullName evidence="11">Glycerol-3-phosphate acyltransferase</fullName>
    </submittedName>
</protein>
<keyword evidence="2" id="KW-0444">Lipid biosynthesis</keyword>
<keyword evidence="3" id="KW-0808">Transferase</keyword>
<evidence type="ECO:0000256" key="3">
    <source>
        <dbReference type="ARBA" id="ARBA00022679"/>
    </source>
</evidence>
<accession>A0A9D1NPX3</accession>
<reference evidence="11" key="2">
    <citation type="journal article" date="2021" name="PeerJ">
        <title>Extensive microbial diversity within the chicken gut microbiome revealed by metagenomics and culture.</title>
        <authorList>
            <person name="Gilroy R."/>
            <person name="Ravi A."/>
            <person name="Getino M."/>
            <person name="Pursley I."/>
            <person name="Horton D.L."/>
            <person name="Alikhan N.F."/>
            <person name="Baker D."/>
            <person name="Gharbi K."/>
            <person name="Hall N."/>
            <person name="Watson M."/>
            <person name="Adriaenssens E.M."/>
            <person name="Foster-Nyarko E."/>
            <person name="Jarju S."/>
            <person name="Secka A."/>
            <person name="Antonio M."/>
            <person name="Oren A."/>
            <person name="Chaudhuri R.R."/>
            <person name="La Ragione R."/>
            <person name="Hildebrand F."/>
            <person name="Pallen M.J."/>
        </authorList>
    </citation>
    <scope>NUCLEOTIDE SEQUENCE</scope>
    <source>
        <strain evidence="11">1370</strain>
    </source>
</reference>
<evidence type="ECO:0000256" key="9">
    <source>
        <dbReference type="ARBA" id="ARBA00023264"/>
    </source>
</evidence>
<keyword evidence="4 10" id="KW-0812">Transmembrane</keyword>
<evidence type="ECO:0000256" key="6">
    <source>
        <dbReference type="ARBA" id="ARBA00023098"/>
    </source>
</evidence>
<keyword evidence="7 10" id="KW-0472">Membrane</keyword>
<dbReference type="Pfam" id="PF02660">
    <property type="entry name" value="G3P_acyltransf"/>
    <property type="match status" value="1"/>
</dbReference>
<evidence type="ECO:0000313" key="12">
    <source>
        <dbReference type="Proteomes" id="UP000823960"/>
    </source>
</evidence>
<evidence type="ECO:0000256" key="10">
    <source>
        <dbReference type="SAM" id="Phobius"/>
    </source>
</evidence>
<keyword evidence="5 10" id="KW-1133">Transmembrane helix</keyword>
<sequence length="208" mass="22351">MLRTVFYIAIGYMLGGILFAPITARLLGCGSITEKSADKNPGVANAFTHGGALCGSVALALELLKGAVPVAMFVFLHPENPFTDPALALVMAAPVIGHILPAFNRFKGGKGIAVSFGVLLGLAPRLAPLLVLAGSFIFFSVVVRISPHIFRTQIAYITAEGLMLIYSLRAGCLTVWLGFTIIVISICLRLYHSTEEREKVKINLLWTH</sequence>
<evidence type="ECO:0000256" key="1">
    <source>
        <dbReference type="ARBA" id="ARBA00022475"/>
    </source>
</evidence>
<feature type="transmembrane region" description="Helical" evidence="10">
    <location>
        <begin position="6"/>
        <end position="27"/>
    </location>
</feature>
<dbReference type="InterPro" id="IPR003811">
    <property type="entry name" value="G3P_acylTferase_PlsY"/>
</dbReference>
<dbReference type="Proteomes" id="UP000823960">
    <property type="component" value="Unassembled WGS sequence"/>
</dbReference>